<name>A0A426XJF2_ENSVE</name>
<proteinExistence type="predicted"/>
<comment type="caution">
    <text evidence="1">The sequence shown here is derived from an EMBL/GenBank/DDBJ whole genome shotgun (WGS) entry which is preliminary data.</text>
</comment>
<accession>A0A426XJF2</accession>
<organism evidence="1 2">
    <name type="scientific">Ensete ventricosum</name>
    <name type="common">Abyssinian banana</name>
    <name type="synonym">Musa ensete</name>
    <dbReference type="NCBI Taxonomy" id="4639"/>
    <lineage>
        <taxon>Eukaryota</taxon>
        <taxon>Viridiplantae</taxon>
        <taxon>Streptophyta</taxon>
        <taxon>Embryophyta</taxon>
        <taxon>Tracheophyta</taxon>
        <taxon>Spermatophyta</taxon>
        <taxon>Magnoliopsida</taxon>
        <taxon>Liliopsida</taxon>
        <taxon>Zingiberales</taxon>
        <taxon>Musaceae</taxon>
        <taxon>Ensete</taxon>
    </lineage>
</organism>
<evidence type="ECO:0000313" key="1">
    <source>
        <dbReference type="EMBL" id="RRT39573.1"/>
    </source>
</evidence>
<gene>
    <name evidence="1" type="ORF">B296_00045486</name>
</gene>
<sequence length="180" mass="19803">MAVLIGKYLLVSDMPVEVHLSNKVFNLILQVVTLFGIVSIIPMETTIPSLVAPFSLCPDRVGGPKKSLVSDLEENLCPKPRRSEPHKEIASDGWASGIPWTSAANRPTNRARGSSLPCVRPRSNVVVTLGRELARKLSLNSLARESTEEMDDSLSRLYHIRAGPLRVVGKAWHIRESEVS</sequence>
<reference evidence="1 2" key="1">
    <citation type="journal article" date="2014" name="Agronomy (Basel)">
        <title>A Draft Genome Sequence for Ensete ventricosum, the Drought-Tolerant Tree Against Hunger.</title>
        <authorList>
            <person name="Harrison J."/>
            <person name="Moore K.A."/>
            <person name="Paszkiewicz K."/>
            <person name="Jones T."/>
            <person name="Grant M."/>
            <person name="Ambacheew D."/>
            <person name="Muzemil S."/>
            <person name="Studholme D.J."/>
        </authorList>
    </citation>
    <scope>NUCLEOTIDE SEQUENCE [LARGE SCALE GENOMIC DNA]</scope>
</reference>
<dbReference type="EMBL" id="AMZH03020063">
    <property type="protein sequence ID" value="RRT39573.1"/>
    <property type="molecule type" value="Genomic_DNA"/>
</dbReference>
<dbReference type="AlphaFoldDB" id="A0A426XJF2"/>
<protein>
    <submittedName>
        <fullName evidence="1">Uncharacterized protein</fullName>
    </submittedName>
</protein>
<evidence type="ECO:0000313" key="2">
    <source>
        <dbReference type="Proteomes" id="UP000287651"/>
    </source>
</evidence>
<dbReference type="Proteomes" id="UP000287651">
    <property type="component" value="Unassembled WGS sequence"/>
</dbReference>